<evidence type="ECO:0000313" key="2">
    <source>
        <dbReference type="EMBL" id="KAK3791556.1"/>
    </source>
</evidence>
<feature type="compositionally biased region" description="Basic and acidic residues" evidence="1">
    <location>
        <begin position="50"/>
        <end position="67"/>
    </location>
</feature>
<dbReference type="EMBL" id="JAWDGP010001468">
    <property type="protein sequence ID" value="KAK3791556.1"/>
    <property type="molecule type" value="Genomic_DNA"/>
</dbReference>
<proteinExistence type="predicted"/>
<feature type="region of interest" description="Disordered" evidence="1">
    <location>
        <begin position="149"/>
        <end position="183"/>
    </location>
</feature>
<feature type="compositionally biased region" description="Basic and acidic residues" evidence="1">
    <location>
        <begin position="8"/>
        <end position="23"/>
    </location>
</feature>
<dbReference type="Proteomes" id="UP001283361">
    <property type="component" value="Unassembled WGS sequence"/>
</dbReference>
<evidence type="ECO:0000256" key="1">
    <source>
        <dbReference type="SAM" id="MobiDB-lite"/>
    </source>
</evidence>
<gene>
    <name evidence="2" type="ORF">RRG08_002913</name>
</gene>
<name>A0AAE1AQN9_9GAST</name>
<protein>
    <submittedName>
        <fullName evidence="2">Uncharacterized protein</fullName>
    </submittedName>
</protein>
<feature type="region of interest" description="Disordered" evidence="1">
    <location>
        <begin position="1"/>
        <end position="73"/>
    </location>
</feature>
<organism evidence="2 3">
    <name type="scientific">Elysia crispata</name>
    <name type="common">lettuce slug</name>
    <dbReference type="NCBI Taxonomy" id="231223"/>
    <lineage>
        <taxon>Eukaryota</taxon>
        <taxon>Metazoa</taxon>
        <taxon>Spiralia</taxon>
        <taxon>Lophotrochozoa</taxon>
        <taxon>Mollusca</taxon>
        <taxon>Gastropoda</taxon>
        <taxon>Heterobranchia</taxon>
        <taxon>Euthyneura</taxon>
        <taxon>Panpulmonata</taxon>
        <taxon>Sacoglossa</taxon>
        <taxon>Placobranchoidea</taxon>
        <taxon>Plakobranchidae</taxon>
        <taxon>Elysia</taxon>
    </lineage>
</organism>
<accession>A0AAE1AQN9</accession>
<reference evidence="2" key="1">
    <citation type="journal article" date="2023" name="G3 (Bethesda)">
        <title>A reference genome for the long-term kleptoplast-retaining sea slug Elysia crispata morphotype clarki.</title>
        <authorList>
            <person name="Eastman K.E."/>
            <person name="Pendleton A.L."/>
            <person name="Shaikh M.A."/>
            <person name="Suttiyut T."/>
            <person name="Ogas R."/>
            <person name="Tomko P."/>
            <person name="Gavelis G."/>
            <person name="Widhalm J.R."/>
            <person name="Wisecaver J.H."/>
        </authorList>
    </citation>
    <scope>NUCLEOTIDE SEQUENCE</scope>
    <source>
        <strain evidence="2">ECLA1</strain>
    </source>
</reference>
<comment type="caution">
    <text evidence="2">The sequence shown here is derived from an EMBL/GenBank/DDBJ whole genome shotgun (WGS) entry which is preliminary data.</text>
</comment>
<dbReference type="AlphaFoldDB" id="A0AAE1AQN9"/>
<sequence>MNAAVNKLKKDIWKDEVVDEDQRSQNFSQPRRFRIEGRTRRNIPGPQRRVAKDEKEKAKDTKAESKGKKTGKPVTLQALRDALIKEEEETKSRTVKEQKSKQIDAEVLQTLEQVQPVMQMQQTAVSKIRRSIFKLPVSSPYTQYYPPEEEQVQAEASAQKQGETTGKSENGNSSSSQSEKTVEKKSEVVYGQICDTCKTEQMPKRVTRIRCVTCEQFDCDCEMKRARHIEPRMMHRPDLCVKCLSGDLCS</sequence>
<feature type="compositionally biased region" description="Low complexity" evidence="1">
    <location>
        <begin position="153"/>
        <end position="179"/>
    </location>
</feature>
<keyword evidence="3" id="KW-1185">Reference proteome</keyword>
<evidence type="ECO:0000313" key="3">
    <source>
        <dbReference type="Proteomes" id="UP001283361"/>
    </source>
</evidence>